<evidence type="ECO:0000256" key="1">
    <source>
        <dbReference type="ARBA" id="ARBA00022679"/>
    </source>
</evidence>
<dbReference type="Pfam" id="PF12804">
    <property type="entry name" value="NTP_transf_3"/>
    <property type="match status" value="1"/>
</dbReference>
<comment type="caution">
    <text evidence="4">The sequence shown here is derived from an EMBL/GenBank/DDBJ whole genome shotgun (WGS) entry which is preliminary data.</text>
</comment>
<evidence type="ECO:0000259" key="3">
    <source>
        <dbReference type="Pfam" id="PF12804"/>
    </source>
</evidence>
<evidence type="ECO:0000313" key="5">
    <source>
        <dbReference type="Proteomes" id="UP000293764"/>
    </source>
</evidence>
<accession>A0A4Q5MZJ6</accession>
<dbReference type="PANTHER" id="PTHR19136">
    <property type="entry name" value="MOLYBDENUM COFACTOR GUANYLYLTRANSFERASE"/>
    <property type="match status" value="1"/>
</dbReference>
<name>A0A4Q5MZJ6_9MICO</name>
<dbReference type="Proteomes" id="UP000293764">
    <property type="component" value="Unassembled WGS sequence"/>
</dbReference>
<keyword evidence="1 4" id="KW-0808">Transferase</keyword>
<gene>
    <name evidence="4" type="ORF">EUA98_09640</name>
</gene>
<proteinExistence type="predicted"/>
<dbReference type="OrthoDB" id="4408226at2"/>
<feature type="region of interest" description="Disordered" evidence="2">
    <location>
        <begin position="1"/>
        <end position="27"/>
    </location>
</feature>
<reference evidence="4 5" key="1">
    <citation type="submission" date="2019-01" db="EMBL/GenBank/DDBJ databases">
        <title>Novel species of Cellulomonas.</title>
        <authorList>
            <person name="Liu Q."/>
            <person name="Xin Y.-H."/>
        </authorList>
    </citation>
    <scope>NUCLEOTIDE SEQUENCE [LARGE SCALE GENOMIC DNA]</scope>
    <source>
        <strain evidence="4 5">HLT2-17</strain>
    </source>
</reference>
<evidence type="ECO:0000256" key="2">
    <source>
        <dbReference type="SAM" id="MobiDB-lite"/>
    </source>
</evidence>
<dbReference type="InterPro" id="IPR025877">
    <property type="entry name" value="MobA-like_NTP_Trfase"/>
</dbReference>
<dbReference type="InterPro" id="IPR029044">
    <property type="entry name" value="Nucleotide-diphossugar_trans"/>
</dbReference>
<dbReference type="AlphaFoldDB" id="A0A4Q5MZJ6"/>
<dbReference type="PANTHER" id="PTHR19136:SF81">
    <property type="entry name" value="MOLYBDENUM COFACTOR GUANYLYLTRANSFERASE"/>
    <property type="match status" value="1"/>
</dbReference>
<evidence type="ECO:0000313" key="4">
    <source>
        <dbReference type="EMBL" id="RYV51150.1"/>
    </source>
</evidence>
<keyword evidence="5" id="KW-1185">Reference proteome</keyword>
<dbReference type="RefSeq" id="WP_130102473.1">
    <property type="nucleotide sequence ID" value="NZ_SDWW01000020.1"/>
</dbReference>
<dbReference type="SUPFAM" id="SSF53448">
    <property type="entry name" value="Nucleotide-diphospho-sugar transferases"/>
    <property type="match status" value="1"/>
</dbReference>
<dbReference type="EMBL" id="SDWW01000020">
    <property type="protein sequence ID" value="RYV51150.1"/>
    <property type="molecule type" value="Genomic_DNA"/>
</dbReference>
<organism evidence="4 5">
    <name type="scientific">Pengzhenrongella frigida</name>
    <dbReference type="NCBI Taxonomy" id="1259133"/>
    <lineage>
        <taxon>Bacteria</taxon>
        <taxon>Bacillati</taxon>
        <taxon>Actinomycetota</taxon>
        <taxon>Actinomycetes</taxon>
        <taxon>Micrococcales</taxon>
        <taxon>Pengzhenrongella</taxon>
    </lineage>
</organism>
<keyword evidence="4" id="KW-0548">Nucleotidyltransferase</keyword>
<sequence>MTTGESAADEPDRGARPPTSTLPRVGVVIPAGGTARRLGGTDKPSLEVGGRSILARLVADLRPLPVVVVGPRPEGAEWPGVVWCTEDPPGGGPAAALAAGVRALPDVDVIVAIAGDQPFAASAVPRLVRSLAADPTADAALGLDDADRVQPLLAAYRAAALRARLAGPVDGLAMRQVIAAMQLVRVRLTAPESVDVDDPADLAVARTMSGEG</sequence>
<dbReference type="Gene3D" id="3.90.550.10">
    <property type="entry name" value="Spore Coat Polysaccharide Biosynthesis Protein SpsA, Chain A"/>
    <property type="match status" value="1"/>
</dbReference>
<feature type="domain" description="MobA-like NTP transferase" evidence="3">
    <location>
        <begin position="27"/>
        <end position="179"/>
    </location>
</feature>
<dbReference type="GO" id="GO:0016779">
    <property type="term" value="F:nucleotidyltransferase activity"/>
    <property type="evidence" value="ECO:0007669"/>
    <property type="project" value="UniProtKB-KW"/>
</dbReference>
<protein>
    <submittedName>
        <fullName evidence="4">Molybdenum cofactor guanylyltransferase</fullName>
    </submittedName>
</protein>